<evidence type="ECO:0000313" key="1">
    <source>
        <dbReference type="EMBL" id="EIM25737.1"/>
    </source>
</evidence>
<dbReference type="HOGENOM" id="CLU_2753363_0_0_5"/>
<keyword evidence="2" id="KW-1185">Reference proteome</keyword>
<dbReference type="EMBL" id="JH660647">
    <property type="protein sequence ID" value="EIM25737.1"/>
    <property type="molecule type" value="Genomic_DNA"/>
</dbReference>
<dbReference type="STRING" id="864069.MicloDRAFT_00064640"/>
<dbReference type="PATRIC" id="fig|864069.3.peg.6918"/>
<name>I4YP45_9HYPH</name>
<accession>I4YP45</accession>
<organism evidence="1 2">
    <name type="scientific">Microvirga lotononidis</name>
    <dbReference type="NCBI Taxonomy" id="864069"/>
    <lineage>
        <taxon>Bacteria</taxon>
        <taxon>Pseudomonadati</taxon>
        <taxon>Pseudomonadota</taxon>
        <taxon>Alphaproteobacteria</taxon>
        <taxon>Hyphomicrobiales</taxon>
        <taxon>Methylobacteriaceae</taxon>
        <taxon>Microvirga</taxon>
    </lineage>
</organism>
<proteinExistence type="predicted"/>
<gene>
    <name evidence="1" type="ORF">MicloDRAFT_00064640</name>
</gene>
<dbReference type="RefSeq" id="WP_009494218.1">
    <property type="nucleotide sequence ID" value="NZ_CP141048.1"/>
</dbReference>
<sequence length="70" mass="8269">MKFWRRKAEGMSPEQMDEAVMAIQAEIERRMSMGPVEREIAHQMRYGWATFDNVRQSLLILAREIDGLKK</sequence>
<protein>
    <submittedName>
        <fullName evidence="1">Uncharacterized protein</fullName>
    </submittedName>
</protein>
<dbReference type="Proteomes" id="UP000003947">
    <property type="component" value="Unassembled WGS sequence"/>
</dbReference>
<dbReference type="AlphaFoldDB" id="I4YP45"/>
<reference evidence="1 2" key="1">
    <citation type="submission" date="2012-02" db="EMBL/GenBank/DDBJ databases">
        <title>Improved High-Quality Draft sequence of Microvirga sp. WSM3557.</title>
        <authorList>
            <consortium name="US DOE Joint Genome Institute"/>
            <person name="Lucas S."/>
            <person name="Han J."/>
            <person name="Lapidus A."/>
            <person name="Cheng J.-F."/>
            <person name="Goodwin L."/>
            <person name="Pitluck S."/>
            <person name="Peters L."/>
            <person name="Zhang X."/>
            <person name="Detter J.C."/>
            <person name="Han C."/>
            <person name="Tapia R."/>
            <person name="Land M."/>
            <person name="Hauser L."/>
            <person name="Kyrpides N."/>
            <person name="Ivanova N."/>
            <person name="Pagani I."/>
            <person name="Brau L."/>
            <person name="Yates R."/>
            <person name="O'Hara G."/>
            <person name="Rui T."/>
            <person name="Howieson J."/>
            <person name="Reeve W."/>
            <person name="Woyke T."/>
        </authorList>
    </citation>
    <scope>NUCLEOTIDE SEQUENCE [LARGE SCALE GENOMIC DNA]</scope>
    <source>
        <strain evidence="1 2">WSM3557</strain>
    </source>
</reference>
<evidence type="ECO:0000313" key="2">
    <source>
        <dbReference type="Proteomes" id="UP000003947"/>
    </source>
</evidence>